<feature type="region of interest" description="Disordered" evidence="1">
    <location>
        <begin position="191"/>
        <end position="238"/>
    </location>
</feature>
<gene>
    <name evidence="2" type="ORF">FB45DRAFT_379120</name>
</gene>
<proteinExistence type="predicted"/>
<sequence length="322" mass="35626">MSEIWARATLNGQPAGLDDAEETVDTFLGYIGALASSRLDPYLLWLDELLGPLIQVALAARINYHGTKSKTKLPQLDPNNPVSIAMRRLATLQRQDDHDEVTVVAGLLGVGDEEIDGDEHSCESEGDGDETETEGEDDETYGETETEGVEDESETEWEEGEQNGKQRSKRTSKFSFKNLARHAAACMDEEFLGSSSRPPTPDPFIFTGDTPRRPSSPSKDKGEPEGGPLTPPSDAEWHHKYISPMRLPMKGEEEEEDSILQVRDAFFLWHATDLLLGRSAAHWYGENVIAFLFTHACLQRALAAAPQGPRRAEVSRETVHHG</sequence>
<comment type="caution">
    <text evidence="2">The sequence shown here is derived from an EMBL/GenBank/DDBJ whole genome shotgun (WGS) entry which is preliminary data.</text>
</comment>
<feature type="region of interest" description="Disordered" evidence="1">
    <location>
        <begin position="109"/>
        <end position="171"/>
    </location>
</feature>
<evidence type="ECO:0000256" key="1">
    <source>
        <dbReference type="SAM" id="MobiDB-lite"/>
    </source>
</evidence>
<keyword evidence="3" id="KW-1185">Reference proteome</keyword>
<reference evidence="2" key="1">
    <citation type="submission" date="2023-03" db="EMBL/GenBank/DDBJ databases">
        <title>Massive genome expansion in bonnet fungi (Mycena s.s.) driven by repeated elements and novel gene families across ecological guilds.</title>
        <authorList>
            <consortium name="Lawrence Berkeley National Laboratory"/>
            <person name="Harder C.B."/>
            <person name="Miyauchi S."/>
            <person name="Viragh M."/>
            <person name="Kuo A."/>
            <person name="Thoen E."/>
            <person name="Andreopoulos B."/>
            <person name="Lu D."/>
            <person name="Skrede I."/>
            <person name="Drula E."/>
            <person name="Henrissat B."/>
            <person name="Morin E."/>
            <person name="Kohler A."/>
            <person name="Barry K."/>
            <person name="LaButti K."/>
            <person name="Morin E."/>
            <person name="Salamov A."/>
            <person name="Lipzen A."/>
            <person name="Mereny Z."/>
            <person name="Hegedus B."/>
            <person name="Baldrian P."/>
            <person name="Stursova M."/>
            <person name="Weitz H."/>
            <person name="Taylor A."/>
            <person name="Grigoriev I.V."/>
            <person name="Nagy L.G."/>
            <person name="Martin F."/>
            <person name="Kauserud H."/>
        </authorList>
    </citation>
    <scope>NUCLEOTIDE SEQUENCE</scope>
    <source>
        <strain evidence="2">9284</strain>
    </source>
</reference>
<protein>
    <submittedName>
        <fullName evidence="2">Uncharacterized protein</fullName>
    </submittedName>
</protein>
<evidence type="ECO:0000313" key="3">
    <source>
        <dbReference type="Proteomes" id="UP001221142"/>
    </source>
</evidence>
<organism evidence="2 3">
    <name type="scientific">Roridomyces roridus</name>
    <dbReference type="NCBI Taxonomy" id="1738132"/>
    <lineage>
        <taxon>Eukaryota</taxon>
        <taxon>Fungi</taxon>
        <taxon>Dikarya</taxon>
        <taxon>Basidiomycota</taxon>
        <taxon>Agaricomycotina</taxon>
        <taxon>Agaricomycetes</taxon>
        <taxon>Agaricomycetidae</taxon>
        <taxon>Agaricales</taxon>
        <taxon>Marasmiineae</taxon>
        <taxon>Mycenaceae</taxon>
        <taxon>Roridomyces</taxon>
    </lineage>
</organism>
<name>A0AAD7B3H2_9AGAR</name>
<dbReference type="EMBL" id="JARKIF010000043">
    <property type="protein sequence ID" value="KAJ7608709.1"/>
    <property type="molecule type" value="Genomic_DNA"/>
</dbReference>
<accession>A0AAD7B3H2</accession>
<feature type="compositionally biased region" description="Acidic residues" evidence="1">
    <location>
        <begin position="124"/>
        <end position="161"/>
    </location>
</feature>
<dbReference type="Proteomes" id="UP001221142">
    <property type="component" value="Unassembled WGS sequence"/>
</dbReference>
<dbReference type="AlphaFoldDB" id="A0AAD7B3H2"/>
<evidence type="ECO:0000313" key="2">
    <source>
        <dbReference type="EMBL" id="KAJ7608709.1"/>
    </source>
</evidence>